<dbReference type="GO" id="GO:0005886">
    <property type="term" value="C:plasma membrane"/>
    <property type="evidence" value="ECO:0007669"/>
    <property type="project" value="UniProtKB-SubCell"/>
</dbReference>
<gene>
    <name evidence="14" type="primary">fliP_4</name>
    <name evidence="14" type="ORF">NCTC8272_05594</name>
</gene>
<dbReference type="PANTHER" id="PTHR30034:SF5">
    <property type="entry name" value="SECRETION SYSTEM APPARATUS PROTEIN SSAQ"/>
    <property type="match status" value="1"/>
</dbReference>
<dbReference type="Proteomes" id="UP000277214">
    <property type="component" value="Chromosome 1"/>
</dbReference>
<dbReference type="GO" id="GO:0050918">
    <property type="term" value="P:positive chemotaxis"/>
    <property type="evidence" value="ECO:0007669"/>
    <property type="project" value="TreeGrafter"/>
</dbReference>
<dbReference type="InterPro" id="IPR058805">
    <property type="entry name" value="SpaO_FliMN_C_rel"/>
</dbReference>
<organism evidence="14 15">
    <name type="scientific">Salmonella enterica I</name>
    <dbReference type="NCBI Taxonomy" id="59201"/>
    <lineage>
        <taxon>Bacteria</taxon>
        <taxon>Pseudomonadati</taxon>
        <taxon>Pseudomonadota</taxon>
        <taxon>Gammaproteobacteria</taxon>
        <taxon>Enterobacterales</taxon>
        <taxon>Enterobacteriaceae</taxon>
        <taxon>Salmonella</taxon>
    </lineage>
</organism>
<sequence>MSLRVRQIDRREWLLAQTATECQRHGQEATLEYPTRQGMWVRLSDAEKRWSAWIQPGDWLEHVSPALAGAAVSAGAEHLVVPWLAATERPFELPVPHLSCRRLCVENPVPGSALPEGKLLHIMSDRGGLWFEYLPELPAVGGGRPKMLHWPLRFVIGSSDTQRSLLGRIGIGDVLLIRTSRAEVYCYAKKLGHFNRVEGGIIVETLDIQHIEEENNTTETAETLPGLNQLPVKLEFVLYRKNVTLAELETMGQQQLLSLPTNAELNVEIMANGVLLGNGELVQMNDTLGVEIHEWLSESGNGNDISLIALLAFSTLLPFIIASGTCFVKFSIVFVMVRNALGLQQIPSNMTLNGVALLLSMFVMWPIMHDAYVYFEDEDVTFNDISSLSKHVDEGLDGYRDYLIKYSDRELVQFLKTRN</sequence>
<evidence type="ECO:0000256" key="4">
    <source>
        <dbReference type="ARBA" id="ARBA00021925"/>
    </source>
</evidence>
<evidence type="ECO:0000259" key="11">
    <source>
        <dbReference type="Pfam" id="PF01052"/>
    </source>
</evidence>
<evidence type="ECO:0000256" key="9">
    <source>
        <dbReference type="ARBA" id="ARBA00023136"/>
    </source>
</evidence>
<dbReference type="NCBIfam" id="NF006018">
    <property type="entry name" value="PRK08158.1"/>
    <property type="match status" value="1"/>
</dbReference>
<dbReference type="PANTHER" id="PTHR30034">
    <property type="entry name" value="FLAGELLAR MOTOR SWITCH PROTEIN FLIM"/>
    <property type="match status" value="1"/>
</dbReference>
<dbReference type="Gene3D" id="2.30.330.10">
    <property type="entry name" value="SpoA-like"/>
    <property type="match status" value="1"/>
</dbReference>
<evidence type="ECO:0000256" key="5">
    <source>
        <dbReference type="ARBA" id="ARBA00022475"/>
    </source>
</evidence>
<dbReference type="EMBL" id="LR134149">
    <property type="protein sequence ID" value="VEA44560.1"/>
    <property type="molecule type" value="Genomic_DNA"/>
</dbReference>
<keyword evidence="8" id="KW-0843">Virulence</keyword>
<evidence type="ECO:0000256" key="8">
    <source>
        <dbReference type="ARBA" id="ARBA00023026"/>
    </source>
</evidence>
<dbReference type="InterPro" id="IPR013385">
    <property type="entry name" value="T3SS_SpaO/YscQ/SpaO"/>
</dbReference>
<dbReference type="InterPro" id="IPR058804">
    <property type="entry name" value="SpaO_N"/>
</dbReference>
<keyword evidence="5" id="KW-1003">Cell membrane</keyword>
<feature type="domain" description="SpaO FliM/N C-terminal related" evidence="13">
    <location>
        <begin position="146"/>
        <end position="207"/>
    </location>
</feature>
<dbReference type="SUPFAM" id="SSF101801">
    <property type="entry name" value="Surface presentation of antigens (SPOA)"/>
    <property type="match status" value="1"/>
</dbReference>
<keyword evidence="6 10" id="KW-0812">Transmembrane</keyword>
<comment type="similarity">
    <text evidence="2">Belongs to the FliP/MopC/SpaP family.</text>
</comment>
<protein>
    <recommendedName>
        <fullName evidence="4">Surface presentation of antigens protein SpaO</fullName>
    </recommendedName>
</protein>
<evidence type="ECO:0000313" key="15">
    <source>
        <dbReference type="Proteomes" id="UP000277214"/>
    </source>
</evidence>
<dbReference type="NCBIfam" id="TIGR02551">
    <property type="entry name" value="SpaO_YscQ"/>
    <property type="match status" value="1"/>
</dbReference>
<keyword evidence="7 10" id="KW-1133">Transmembrane helix</keyword>
<evidence type="ECO:0000256" key="7">
    <source>
        <dbReference type="ARBA" id="ARBA00022989"/>
    </source>
</evidence>
<comment type="similarity">
    <text evidence="3">Belongs to the FliN/MopA/SpaO family.</text>
</comment>
<evidence type="ECO:0000256" key="10">
    <source>
        <dbReference type="SAM" id="Phobius"/>
    </source>
</evidence>
<dbReference type="AlphaFoldDB" id="A0A3S4HMZ0"/>
<evidence type="ECO:0000256" key="3">
    <source>
        <dbReference type="ARBA" id="ARBA00009226"/>
    </source>
</evidence>
<dbReference type="InterPro" id="IPR005838">
    <property type="entry name" value="T3SS_IM_P"/>
</dbReference>
<evidence type="ECO:0000259" key="13">
    <source>
        <dbReference type="Pfam" id="PF26304"/>
    </source>
</evidence>
<feature type="domain" description="SpaO N-terminal" evidence="12">
    <location>
        <begin position="5"/>
        <end position="136"/>
    </location>
</feature>
<evidence type="ECO:0000259" key="12">
    <source>
        <dbReference type="Pfam" id="PF26294"/>
    </source>
</evidence>
<evidence type="ECO:0000256" key="1">
    <source>
        <dbReference type="ARBA" id="ARBA00004651"/>
    </source>
</evidence>
<evidence type="ECO:0000256" key="6">
    <source>
        <dbReference type="ARBA" id="ARBA00022692"/>
    </source>
</evidence>
<dbReference type="InterPro" id="IPR036429">
    <property type="entry name" value="SpoA-like_sf"/>
</dbReference>
<dbReference type="GO" id="GO:0071978">
    <property type="term" value="P:bacterial-type flagellum-dependent swarming motility"/>
    <property type="evidence" value="ECO:0007669"/>
    <property type="project" value="TreeGrafter"/>
</dbReference>
<dbReference type="GO" id="GO:0030254">
    <property type="term" value="P:protein secretion by the type III secretion system"/>
    <property type="evidence" value="ECO:0007669"/>
    <property type="project" value="InterPro"/>
</dbReference>
<evidence type="ECO:0000256" key="2">
    <source>
        <dbReference type="ARBA" id="ARBA00006257"/>
    </source>
</evidence>
<feature type="transmembrane region" description="Helical" evidence="10">
    <location>
        <begin position="307"/>
        <end position="337"/>
    </location>
</feature>
<dbReference type="PRINTS" id="PR01339">
    <property type="entry name" value="TYPE3OMOPROT"/>
</dbReference>
<dbReference type="InterPro" id="IPR003283">
    <property type="entry name" value="T3SS_OMP_SpaO"/>
</dbReference>
<name>A0A3S4HMZ0_SALET</name>
<dbReference type="Pfam" id="PF01052">
    <property type="entry name" value="FliMN_C"/>
    <property type="match status" value="1"/>
</dbReference>
<dbReference type="Pfam" id="PF26294">
    <property type="entry name" value="SpaO_N"/>
    <property type="match status" value="1"/>
</dbReference>
<dbReference type="Pfam" id="PF26304">
    <property type="entry name" value="FliMN_C_rel"/>
    <property type="match status" value="1"/>
</dbReference>
<proteinExistence type="inferred from homology"/>
<comment type="subcellular location">
    <subcellularLocation>
        <location evidence="1">Cell membrane</location>
        <topology evidence="1">Multi-pass membrane protein</topology>
    </subcellularLocation>
</comment>
<evidence type="ECO:0000313" key="14">
    <source>
        <dbReference type="EMBL" id="VEA44560.1"/>
    </source>
</evidence>
<reference evidence="14 15" key="1">
    <citation type="submission" date="2018-12" db="EMBL/GenBank/DDBJ databases">
        <authorList>
            <consortium name="Pathogen Informatics"/>
        </authorList>
    </citation>
    <scope>NUCLEOTIDE SEQUENCE [LARGE SCALE GENOMIC DNA]</scope>
    <source>
        <strain evidence="14 15">NCTC8272</strain>
    </source>
</reference>
<accession>A0A3S4HMZ0</accession>
<dbReference type="InterPro" id="IPR001543">
    <property type="entry name" value="FliN-like_C"/>
</dbReference>
<dbReference type="Pfam" id="PF00813">
    <property type="entry name" value="FliP"/>
    <property type="match status" value="1"/>
</dbReference>
<feature type="domain" description="Flagellar motor switch protein FliN-like C-terminal" evidence="11">
    <location>
        <begin position="227"/>
        <end position="296"/>
    </location>
</feature>
<feature type="transmembrane region" description="Helical" evidence="10">
    <location>
        <begin position="349"/>
        <end position="368"/>
    </location>
</feature>
<keyword evidence="9 10" id="KW-0472">Membrane</keyword>